<sequence>MSTIPTSAFAEHVQTLTHDRFQAFVADLWSLAGWETTIDGAVVVAQQSDREQRLLVRPTGRLARLRSDPPPADVFDCVVSPRVENSERTTIDDTEQPLVDASDLRSRLIYGCDTVAADQLWATYFETELRGGEWIQSERRWTWPQATLGGMALLLIVAALAVLVVGLPFLESETGGGVTASTLDGGLETELDFGPPERSVEEPRTIAWGKTVYIGSATGKIAALDAETGETSWSRNLSGLLRSPLVSNGTVYVRSPGKIHALDAVTGDTQWTDSTNGIEWTHYELAHSSSTRLSIDNGTLYFTDKRGLVALDAATGTEQWNSSVQGTVGGSPTVFNETVYVGTMNGTLSAFSVGTGERQWRKVNNDESYHTSGTPSVNQNGPDSLLITGVSGVYSFDTETGEQHLQLNSSEFGRMSPPVVVVDSELRQTGKNTTAEPVAYAAEGRVYMYALNPTDGERYWTYKENSATIHNPIVGDPSENSSASSIYAATESPITSVSSTIVAINANSAEERWRVKSDDQEVLVVNVFNDTLYAGTDAGEVMALETENGREQWRVDAFDGRATGAVTVVTEPLHGDSVDTRTRLGVGGHHDWLTGRETARSAQNETAAIIDTSVSSEVAASERVTLRVSLMNRGERSKRIPAAIEPEWVTTEGGLLQTAIRLSPGEAKELTVSVTAPDEPGNYSTTIRAGNESTTETTTVAERPDHDVTALDDSETVWQEDETEVIAAVKNTGTLTATTPIGLEFNGEVVDSTQRTIGPNETISVTFSLAPENAGAGEYNYSVATNDNVKTGSLEVLTVDRREDALPVVRQIFGFTLLISGLALGWRVITDIRGPIFGRREPEHEQ</sequence>
<dbReference type="InterPro" id="IPR013783">
    <property type="entry name" value="Ig-like_fold"/>
</dbReference>
<feature type="domain" description="Pyrrolo-quinoline quinone repeat" evidence="2">
    <location>
        <begin position="499"/>
        <end position="569"/>
    </location>
</feature>
<feature type="domain" description="Pyrrolo-quinoline quinone repeat" evidence="2">
    <location>
        <begin position="204"/>
        <end position="276"/>
    </location>
</feature>
<comment type="caution">
    <text evidence="3">The sequence shown here is derived from an EMBL/GenBank/DDBJ whole genome shotgun (WGS) entry which is preliminary data.</text>
</comment>
<dbReference type="Gene3D" id="2.60.40.10">
    <property type="entry name" value="Immunoglobulins"/>
    <property type="match status" value="1"/>
</dbReference>
<protein>
    <submittedName>
        <fullName evidence="3">PQQ-binding-like beta-propeller repeat protein</fullName>
    </submittedName>
</protein>
<dbReference type="RefSeq" id="WP_267637930.1">
    <property type="nucleotide sequence ID" value="NZ_JAODIY010000011.1"/>
</dbReference>
<keyword evidence="1" id="KW-1133">Transmembrane helix</keyword>
<evidence type="ECO:0000256" key="1">
    <source>
        <dbReference type="SAM" id="Phobius"/>
    </source>
</evidence>
<keyword evidence="1" id="KW-0472">Membrane</keyword>
<dbReference type="Proteomes" id="UP001596414">
    <property type="component" value="Unassembled WGS sequence"/>
</dbReference>
<name>A0ABD5X8C1_9EURY</name>
<accession>A0ABD5X8C1</accession>
<proteinExistence type="predicted"/>
<dbReference type="Gene3D" id="2.130.10.10">
    <property type="entry name" value="YVTN repeat-like/Quinoprotein amine dehydrogenase"/>
    <property type="match status" value="2"/>
</dbReference>
<dbReference type="InterPro" id="IPR015943">
    <property type="entry name" value="WD40/YVTN_repeat-like_dom_sf"/>
</dbReference>
<organism evidence="3 4">
    <name type="scientific">Halovenus rubra</name>
    <dbReference type="NCBI Taxonomy" id="869890"/>
    <lineage>
        <taxon>Archaea</taxon>
        <taxon>Methanobacteriati</taxon>
        <taxon>Methanobacteriota</taxon>
        <taxon>Stenosarchaea group</taxon>
        <taxon>Halobacteria</taxon>
        <taxon>Halobacteriales</taxon>
        <taxon>Haloarculaceae</taxon>
        <taxon>Halovenus</taxon>
    </lineage>
</organism>
<dbReference type="PANTHER" id="PTHR34512">
    <property type="entry name" value="CELL SURFACE PROTEIN"/>
    <property type="match status" value="1"/>
</dbReference>
<dbReference type="EMBL" id="JBHSZQ010000050">
    <property type="protein sequence ID" value="MFC7127430.1"/>
    <property type="molecule type" value="Genomic_DNA"/>
</dbReference>
<dbReference type="InterPro" id="IPR011047">
    <property type="entry name" value="Quinoprotein_ADH-like_sf"/>
</dbReference>
<feature type="domain" description="Pyrrolo-quinoline quinone repeat" evidence="2">
    <location>
        <begin position="280"/>
        <end position="410"/>
    </location>
</feature>
<dbReference type="InterPro" id="IPR018391">
    <property type="entry name" value="PQQ_b-propeller_rpt"/>
</dbReference>
<dbReference type="Pfam" id="PF13360">
    <property type="entry name" value="PQQ_2"/>
    <property type="match status" value="3"/>
</dbReference>
<evidence type="ECO:0000259" key="2">
    <source>
        <dbReference type="Pfam" id="PF13360"/>
    </source>
</evidence>
<gene>
    <name evidence="3" type="ORF">ACFQJ7_15635</name>
</gene>
<evidence type="ECO:0000313" key="4">
    <source>
        <dbReference type="Proteomes" id="UP001596414"/>
    </source>
</evidence>
<feature type="transmembrane region" description="Helical" evidence="1">
    <location>
        <begin position="148"/>
        <end position="170"/>
    </location>
</feature>
<dbReference type="InterPro" id="IPR002372">
    <property type="entry name" value="PQQ_rpt_dom"/>
</dbReference>
<keyword evidence="1" id="KW-0812">Transmembrane</keyword>
<dbReference type="PANTHER" id="PTHR34512:SF30">
    <property type="entry name" value="OUTER MEMBRANE PROTEIN ASSEMBLY FACTOR BAMB"/>
    <property type="match status" value="1"/>
</dbReference>
<reference evidence="3 4" key="1">
    <citation type="journal article" date="2014" name="Int. J. Syst. Evol. Microbiol.">
        <title>Complete genome sequence of Corynebacterium casei LMG S-19264T (=DSM 44701T), isolated from a smear-ripened cheese.</title>
        <authorList>
            <consortium name="US DOE Joint Genome Institute (JGI-PGF)"/>
            <person name="Walter F."/>
            <person name="Albersmeier A."/>
            <person name="Kalinowski J."/>
            <person name="Ruckert C."/>
        </authorList>
    </citation>
    <scope>NUCLEOTIDE SEQUENCE [LARGE SCALE GENOMIC DNA]</scope>
    <source>
        <strain evidence="3 4">CGMCC 4.7215</strain>
    </source>
</reference>
<dbReference type="AlphaFoldDB" id="A0ABD5X8C1"/>
<evidence type="ECO:0000313" key="3">
    <source>
        <dbReference type="EMBL" id="MFC7127430.1"/>
    </source>
</evidence>
<dbReference type="SUPFAM" id="SSF50998">
    <property type="entry name" value="Quinoprotein alcohol dehydrogenase-like"/>
    <property type="match status" value="1"/>
</dbReference>
<dbReference type="SMART" id="SM00564">
    <property type="entry name" value="PQQ"/>
    <property type="match status" value="7"/>
</dbReference>